<sequence length="102" mass="11420">MEFFATNKGLSAIWNESVSDSCQPLLPTGDQWDAVDLVLNQKVYIALKECIGPEGELLPITVDGEKMYIFHCQSFGKAPSFQSSEPFPFLVVNQYKKCAIQK</sequence>
<accession>A0ABV4P6A8</accession>
<evidence type="ECO:0000313" key="2">
    <source>
        <dbReference type="Proteomes" id="UP001569428"/>
    </source>
</evidence>
<dbReference type="EMBL" id="JBGMEK010000138">
    <property type="protein sequence ID" value="MFA0813787.1"/>
    <property type="molecule type" value="Genomic_DNA"/>
</dbReference>
<proteinExistence type="predicted"/>
<dbReference type="RefSeq" id="WP_371841603.1">
    <property type="nucleotide sequence ID" value="NZ_JBGMEK010000138.1"/>
</dbReference>
<comment type="caution">
    <text evidence="1">The sequence shown here is derived from an EMBL/GenBank/DDBJ whole genome shotgun (WGS) entry which is preliminary data.</text>
</comment>
<reference evidence="1 2" key="1">
    <citation type="submission" date="2024-08" db="EMBL/GenBank/DDBJ databases">
        <authorList>
            <person name="Ishaq N."/>
        </authorList>
    </citation>
    <scope>NUCLEOTIDE SEQUENCE [LARGE SCALE GENOMIC DNA]</scope>
    <source>
        <strain evidence="1 2">DSM 18651</strain>
    </source>
</reference>
<name>A0ABV4P6A8_9GAMM</name>
<evidence type="ECO:0000313" key="1">
    <source>
        <dbReference type="EMBL" id="MFA0813787.1"/>
    </source>
</evidence>
<dbReference type="Proteomes" id="UP001569428">
    <property type="component" value="Unassembled WGS sequence"/>
</dbReference>
<gene>
    <name evidence="1" type="ORF">ACCI49_23150</name>
</gene>
<organism evidence="1 2">
    <name type="scientific">Microbulbifer epialgicus</name>
    <dbReference type="NCBI Taxonomy" id="393907"/>
    <lineage>
        <taxon>Bacteria</taxon>
        <taxon>Pseudomonadati</taxon>
        <taxon>Pseudomonadota</taxon>
        <taxon>Gammaproteobacteria</taxon>
        <taxon>Cellvibrionales</taxon>
        <taxon>Microbulbiferaceae</taxon>
        <taxon>Microbulbifer</taxon>
    </lineage>
</organism>
<keyword evidence="2" id="KW-1185">Reference proteome</keyword>
<protein>
    <submittedName>
        <fullName evidence="1">Uncharacterized protein</fullName>
    </submittedName>
</protein>